<keyword evidence="1" id="KW-0812">Transmembrane</keyword>
<organism evidence="2 3">
    <name type="scientific">Williamsia serinedens</name>
    <dbReference type="NCBI Taxonomy" id="391736"/>
    <lineage>
        <taxon>Bacteria</taxon>
        <taxon>Bacillati</taxon>
        <taxon>Actinomycetota</taxon>
        <taxon>Actinomycetes</taxon>
        <taxon>Mycobacteriales</taxon>
        <taxon>Nocardiaceae</taxon>
        <taxon>Williamsia</taxon>
    </lineage>
</organism>
<proteinExistence type="predicted"/>
<evidence type="ECO:0000256" key="1">
    <source>
        <dbReference type="SAM" id="Phobius"/>
    </source>
</evidence>
<keyword evidence="1" id="KW-0472">Membrane</keyword>
<sequence length="44" mass="4728">MRTVAKEFARLLGVIALSVVITFVAIVVIAYLGGLQVIAEVARR</sequence>
<accession>A0ABT1H629</accession>
<keyword evidence="1" id="KW-1133">Transmembrane helix</keyword>
<evidence type="ECO:0000313" key="3">
    <source>
        <dbReference type="Proteomes" id="UP001205740"/>
    </source>
</evidence>
<keyword evidence="3" id="KW-1185">Reference proteome</keyword>
<dbReference type="EMBL" id="JAMTCG010000007">
    <property type="protein sequence ID" value="MCP2162688.1"/>
    <property type="molecule type" value="Genomic_DNA"/>
</dbReference>
<dbReference type="Proteomes" id="UP001205740">
    <property type="component" value="Unassembled WGS sequence"/>
</dbReference>
<protein>
    <submittedName>
        <fullName evidence="2">Uncharacterized protein</fullName>
    </submittedName>
</protein>
<comment type="caution">
    <text evidence="2">The sequence shown here is derived from an EMBL/GenBank/DDBJ whole genome shotgun (WGS) entry which is preliminary data.</text>
</comment>
<name>A0ABT1H629_9NOCA</name>
<dbReference type="RefSeq" id="WP_301284824.1">
    <property type="nucleotide sequence ID" value="NZ_BAAAOE010000002.1"/>
</dbReference>
<feature type="transmembrane region" description="Helical" evidence="1">
    <location>
        <begin position="12"/>
        <end position="39"/>
    </location>
</feature>
<gene>
    <name evidence="2" type="ORF">LX12_003896</name>
</gene>
<reference evidence="2 3" key="1">
    <citation type="submission" date="2022-06" db="EMBL/GenBank/DDBJ databases">
        <title>Genomic Encyclopedia of Archaeal and Bacterial Type Strains, Phase II (KMG-II): from individual species to whole genera.</title>
        <authorList>
            <person name="Goeker M."/>
        </authorList>
    </citation>
    <scope>NUCLEOTIDE SEQUENCE [LARGE SCALE GENOMIC DNA]</scope>
    <source>
        <strain evidence="2 3">DSM 45037</strain>
    </source>
</reference>
<evidence type="ECO:0000313" key="2">
    <source>
        <dbReference type="EMBL" id="MCP2162688.1"/>
    </source>
</evidence>